<proteinExistence type="predicted"/>
<reference evidence="2 3" key="1">
    <citation type="submission" date="2015-01" db="EMBL/GenBank/DDBJ databases">
        <title>Evolution of Trichinella species and genotypes.</title>
        <authorList>
            <person name="Korhonen P.K."/>
            <person name="Edoardo P."/>
            <person name="Giuseppe L.R."/>
            <person name="Gasser R.B."/>
        </authorList>
    </citation>
    <scope>NUCLEOTIDE SEQUENCE [LARGE SCALE GENOMIC DNA]</scope>
    <source>
        <strain evidence="2">ISS2496</strain>
    </source>
</reference>
<keyword evidence="3" id="KW-1185">Reference proteome</keyword>
<accession>A0A0V0ZHF7</accession>
<organism evidence="2 3">
    <name type="scientific">Trichinella patagoniensis</name>
    <dbReference type="NCBI Taxonomy" id="990121"/>
    <lineage>
        <taxon>Eukaryota</taxon>
        <taxon>Metazoa</taxon>
        <taxon>Ecdysozoa</taxon>
        <taxon>Nematoda</taxon>
        <taxon>Enoplea</taxon>
        <taxon>Dorylaimia</taxon>
        <taxon>Trichinellida</taxon>
        <taxon>Trichinellidae</taxon>
        <taxon>Trichinella</taxon>
    </lineage>
</organism>
<evidence type="ECO:0000313" key="3">
    <source>
        <dbReference type="Proteomes" id="UP000054783"/>
    </source>
</evidence>
<dbReference type="AlphaFoldDB" id="A0A0V0ZHF7"/>
<evidence type="ECO:0000313" key="2">
    <source>
        <dbReference type="EMBL" id="KRY11969.1"/>
    </source>
</evidence>
<keyword evidence="1" id="KW-1133">Transmembrane helix</keyword>
<evidence type="ECO:0000256" key="1">
    <source>
        <dbReference type="SAM" id="Phobius"/>
    </source>
</evidence>
<protein>
    <submittedName>
        <fullName evidence="2">Uncharacterized protein</fullName>
    </submittedName>
</protein>
<feature type="transmembrane region" description="Helical" evidence="1">
    <location>
        <begin position="41"/>
        <end position="59"/>
    </location>
</feature>
<name>A0A0V0ZHF7_9BILA</name>
<dbReference type="EMBL" id="JYDQ01000178">
    <property type="protein sequence ID" value="KRY11969.1"/>
    <property type="molecule type" value="Genomic_DNA"/>
</dbReference>
<gene>
    <name evidence="2" type="ORF">T12_3177</name>
</gene>
<comment type="caution">
    <text evidence="2">The sequence shown here is derived from an EMBL/GenBank/DDBJ whole genome shotgun (WGS) entry which is preliminary data.</text>
</comment>
<keyword evidence="1" id="KW-0472">Membrane</keyword>
<dbReference type="Proteomes" id="UP000054783">
    <property type="component" value="Unassembled WGS sequence"/>
</dbReference>
<keyword evidence="1" id="KW-0812">Transmembrane</keyword>
<sequence>MKQLLYICDENNNCKRKNAKLSSIAPKKKKNHSQVCDWFNLNYLLMVPKLLAIYILEIFSSGLRISRTNDNDYWLPRQAVDDTEQVMQNYHVEKNHVQLYIIGGIFPFQYNIDHKIYQFLCLGSKV</sequence>